<evidence type="ECO:0000256" key="2">
    <source>
        <dbReference type="SAM" id="SignalP"/>
    </source>
</evidence>
<protein>
    <submittedName>
        <fullName evidence="4">Kelch domain protein</fullName>
    </submittedName>
</protein>
<evidence type="ECO:0000313" key="4">
    <source>
        <dbReference type="EMBL" id="OAO12611.1"/>
    </source>
</evidence>
<feature type="chain" id="PRO_5013175930" evidence="2">
    <location>
        <begin position="16"/>
        <end position="1644"/>
    </location>
</feature>
<dbReference type="InterPro" id="IPR037524">
    <property type="entry name" value="PA14/GLEYA"/>
</dbReference>
<keyword evidence="1" id="KW-1133">Transmembrane helix</keyword>
<keyword evidence="5" id="KW-1185">Reference proteome</keyword>
<dbReference type="Gene3D" id="2.60.120.260">
    <property type="entry name" value="Galactose-binding domain-like"/>
    <property type="match status" value="1"/>
</dbReference>
<dbReference type="EMBL" id="LXWW01000531">
    <property type="protein sequence ID" value="OAO12611.1"/>
    <property type="molecule type" value="Genomic_DNA"/>
</dbReference>
<dbReference type="GO" id="GO:0016020">
    <property type="term" value="C:membrane"/>
    <property type="evidence" value="ECO:0007669"/>
    <property type="project" value="InterPro"/>
</dbReference>
<dbReference type="Pfam" id="PF05345">
    <property type="entry name" value="He_PIG"/>
    <property type="match status" value="2"/>
</dbReference>
<feature type="domain" description="PA14" evidence="3">
    <location>
        <begin position="203"/>
        <end position="362"/>
    </location>
</feature>
<dbReference type="InterPro" id="IPR013783">
    <property type="entry name" value="Ig-like_fold"/>
</dbReference>
<dbReference type="InterPro" id="IPR015919">
    <property type="entry name" value="Cadherin-like_sf"/>
</dbReference>
<dbReference type="SUPFAM" id="SSF49785">
    <property type="entry name" value="Galactose-binding domain-like"/>
    <property type="match status" value="1"/>
</dbReference>
<keyword evidence="2" id="KW-0732">Signal</keyword>
<reference evidence="4 5" key="1">
    <citation type="submission" date="2016-05" db="EMBL/GenBank/DDBJ databases">
        <title>Nuclear genome of Blastocystis sp. subtype 1 NandII.</title>
        <authorList>
            <person name="Gentekaki E."/>
            <person name="Curtis B."/>
            <person name="Stairs C."/>
            <person name="Eme L."/>
            <person name="Herman E."/>
            <person name="Klimes V."/>
            <person name="Arias M.C."/>
            <person name="Elias M."/>
            <person name="Hilliou F."/>
            <person name="Klute M."/>
            <person name="Malik S.-B."/>
            <person name="Pightling A."/>
            <person name="Rachubinski R."/>
            <person name="Salas D."/>
            <person name="Schlacht A."/>
            <person name="Suga H."/>
            <person name="Archibald J."/>
            <person name="Ball S.G."/>
            <person name="Clark G."/>
            <person name="Dacks J."/>
            <person name="Van Der Giezen M."/>
            <person name="Tsaousis A."/>
            <person name="Roger A."/>
        </authorList>
    </citation>
    <scope>NUCLEOTIDE SEQUENCE [LARGE SCALE GENOMIC DNA]</scope>
    <source>
        <strain evidence="5">ATCC 50177 / NandII</strain>
    </source>
</reference>
<evidence type="ECO:0000259" key="3">
    <source>
        <dbReference type="PROSITE" id="PS51820"/>
    </source>
</evidence>
<evidence type="ECO:0000313" key="5">
    <source>
        <dbReference type="Proteomes" id="UP000078348"/>
    </source>
</evidence>
<accession>A0A196S8C7</accession>
<feature type="signal peptide" evidence="2">
    <location>
        <begin position="1"/>
        <end position="15"/>
    </location>
</feature>
<gene>
    <name evidence="4" type="ORF">AV274_5708</name>
</gene>
<keyword evidence="1" id="KW-0472">Membrane</keyword>
<name>A0A196S8C7_BLAHN</name>
<keyword evidence="1" id="KW-0812">Transmembrane</keyword>
<comment type="caution">
    <text evidence="4">The sequence shown here is derived from an EMBL/GenBank/DDBJ whole genome shotgun (WGS) entry which is preliminary data.</text>
</comment>
<feature type="transmembrane region" description="Helical" evidence="1">
    <location>
        <begin position="1582"/>
        <end position="1610"/>
    </location>
</feature>
<proteinExistence type="predicted"/>
<organism evidence="4 5">
    <name type="scientific">Blastocystis sp. subtype 1 (strain ATCC 50177 / NandII)</name>
    <dbReference type="NCBI Taxonomy" id="478820"/>
    <lineage>
        <taxon>Eukaryota</taxon>
        <taxon>Sar</taxon>
        <taxon>Stramenopiles</taxon>
        <taxon>Bigyra</taxon>
        <taxon>Opalozoa</taxon>
        <taxon>Opalinata</taxon>
        <taxon>Blastocystidae</taxon>
        <taxon>Blastocystis</taxon>
    </lineage>
</organism>
<sequence length="1644" mass="181180">MKIFALCFLLALVASEPVNLKDWTCSSWTIVATVNQPIEEVTCTIEFSSATDYRIPRFNPQLPSGMTYTLTVTGKTRTIVISGTPVIPQQLKTYSIGYKEYTSQLRIGIIGPVTTLSYGFDYMYQYATVPTEPIPARSDAYLNSFTIAPTLPEGVSIDAETGTISGTFPDTASTNVEYTVTGSNGMSSATTVLKFIVKDISEMVTSGYTGCYWSGSTECRTPAFDYYYQNTAQYCQHETKFDYADAYGEGEGNTWPGLDERFRDYYTSYFYGYFQILVDGEYAFYMNSDDASFLYVDTLDIPLINRDGCRGTSYTPDVGTKYLTKGRHLFVAKFLEINGAAVLNLAISSVDGGIEKKIVDTKETKVGGRGPTFITYPLISGYVNAEMKVITPEMVSGGASQWTVTPDLPAGITLDPIRGEIRGKPASAYNGMHTITAVGTNGAASTKVQVVIAESPLPGFRAKYYKILDNEVCLYSSYAPSQVELKVVRVDAQINYPTSLPGVWEGLPTDFTAQYYAEWEGYLHFTEIGNWKLRLGCNQMCRLWTIEDTLQIDLWKNTGTNYCMSTFTTAEKVLPISSIGYYYGDRAQKNALPVLSNMGGRLCPPQNEQSHYFKDVEITQNNPRLFHITSCNNYRITPALPQGLTLQPTTGIISGTPVNEQLQTIYTVTCTSNEGQVSTTILFDVFYTMPPSGLSLMYNGAFVGNNLITLIPATQMSPITVSGSCSSCTYTINPALPEGLSMDGYGTIGGTPMEPREETMYSVIARNAGGSFVMTMRMAVSGCKGMDNGVAWTSEFVMVTIVSGNGEISVKKDNAVVQCSTGSFDSAGNAVMGSCSKTFSSSDAGKSIMFCMKSTADAKIEINCLADVGCYTQTRRPDGHRWPARFTYNAELQPPFVETYDYPLQLTPLTAVTLSVDETTVYPGGELSTVEIYPNGCFKGIEVRPALSYNYKLDLAKPHIDGSINGFVKSVYTITAYGDAGNATALLTVHFRECGEDGKSATLKMVILGTNFASEMGYQVYKGSAASGDLIYSLTAGAMTNGVKYTNTVCTPVGDYEVVLTDSWGDGWNPGSYLNMYDSSDNLIQEFTMDYDASSRNIKEKHGFFTVASTTSTGTAWKIMTNKKVDKEWNSVDYDDSNWADVTSELEYGNWEQNAFYLRTVIEMADAIKYPLVQFGIWYKDGMIVYLNGNEVYRRNMPSGTVNVKTLASGAFDGYFKRVGSAPGYLLKDGKNVLAVEIHKHSSTTGKIQFSGYANALQGDCISRVDGGSITESSFFNQPTSSAAQAWDRNVGTEWIENGIPAWTIYSYNFDRMEWVNRLSIVSNSVSSERDPTSIKLSGSIDGVNWDELYTYANSYIFTERKERKNFMMMDHMNSYSKYKFEMLATKEKKNKVAISVIDIMSCQLNYCVKDSGFPGVMSDEISVAPCPTDYIGEMYRQCSLAELKPSWGPIDKTECRSTIPPKKFVYVDVAYSLTKSSVENTRQLASTLSTTFAAASEVGIKNVEMWKVKDVSSEFIDEEVVSAFYIRVTASSEEASSTLKKVSNSLSAFQSALNDYHKSELPEGFDLQVYMKPILQERKGLGGLSIALIIIMVVLVLIVAAVVAFWIWVRTKSKKSKNGARQLRAAGGRVNAQHLSGNKDVRV</sequence>
<dbReference type="Proteomes" id="UP000078348">
    <property type="component" value="Unassembled WGS sequence"/>
</dbReference>
<dbReference type="OrthoDB" id="5379943at2759"/>
<dbReference type="PROSITE" id="PS51820">
    <property type="entry name" value="PA14"/>
    <property type="match status" value="1"/>
</dbReference>
<dbReference type="SUPFAM" id="SSF49313">
    <property type="entry name" value="Cadherin-like"/>
    <property type="match status" value="1"/>
</dbReference>
<dbReference type="GO" id="GO:0005509">
    <property type="term" value="F:calcium ion binding"/>
    <property type="evidence" value="ECO:0007669"/>
    <property type="project" value="InterPro"/>
</dbReference>
<dbReference type="Gene3D" id="2.60.40.10">
    <property type="entry name" value="Immunoglobulins"/>
    <property type="match status" value="3"/>
</dbReference>
<dbReference type="InterPro" id="IPR008979">
    <property type="entry name" value="Galactose-bd-like_sf"/>
</dbReference>
<evidence type="ECO:0000256" key="1">
    <source>
        <dbReference type="SAM" id="Phobius"/>
    </source>
</evidence>